<dbReference type="InterPro" id="IPR011047">
    <property type="entry name" value="Quinoprotein_ADH-like_sf"/>
</dbReference>
<keyword evidence="2" id="KW-1185">Reference proteome</keyword>
<gene>
    <name evidence="1" type="ORF">QR680_011707</name>
</gene>
<organism evidence="1 2">
    <name type="scientific">Steinernema hermaphroditum</name>
    <dbReference type="NCBI Taxonomy" id="289476"/>
    <lineage>
        <taxon>Eukaryota</taxon>
        <taxon>Metazoa</taxon>
        <taxon>Ecdysozoa</taxon>
        <taxon>Nematoda</taxon>
        <taxon>Chromadorea</taxon>
        <taxon>Rhabditida</taxon>
        <taxon>Tylenchina</taxon>
        <taxon>Panagrolaimomorpha</taxon>
        <taxon>Strongyloidoidea</taxon>
        <taxon>Steinernematidae</taxon>
        <taxon>Steinernema</taxon>
    </lineage>
</organism>
<accession>A0AA39LZ65</accession>
<sequence length="294" mass="33104">MTSAPTASGGANCYRQCTGFRLDPPVENPVDVAVNGDLIAIADYEHGVLFVTAEGRITKRLNCSPYRICGVCYRRTPEQIVLLGYHDSKWFIVVYSIPSMVKDCCIECPSDPPVISWAKRKIAVFADTVYVLATCETMSAVWSLHIPTSKWSTVLFEREQRAAYSDMDVGLPFNESETVRLVLCVEGKSRLKVVTLGPEGKILRTNTIKVRRNKEQHWVVRGPKLVVCDENKDIIVYDESGKLFWFDGATYRIRKIVGDIGRNEASAIAVRHGWCYALCRHQLCIHGFLYKDSS</sequence>
<dbReference type="Proteomes" id="UP001175271">
    <property type="component" value="Unassembled WGS sequence"/>
</dbReference>
<name>A0AA39LZ65_9BILA</name>
<dbReference type="SUPFAM" id="SSF50998">
    <property type="entry name" value="Quinoprotein alcohol dehydrogenase-like"/>
    <property type="match status" value="1"/>
</dbReference>
<protein>
    <submittedName>
        <fullName evidence="1">Uncharacterized protein</fullName>
    </submittedName>
</protein>
<reference evidence="1" key="1">
    <citation type="submission" date="2023-06" db="EMBL/GenBank/DDBJ databases">
        <title>Genomic analysis of the entomopathogenic nematode Steinernema hermaphroditum.</title>
        <authorList>
            <person name="Schwarz E.M."/>
            <person name="Heppert J.K."/>
            <person name="Baniya A."/>
            <person name="Schwartz H.T."/>
            <person name="Tan C.-H."/>
            <person name="Antoshechkin I."/>
            <person name="Sternberg P.W."/>
            <person name="Goodrich-Blair H."/>
            <person name="Dillman A.R."/>
        </authorList>
    </citation>
    <scope>NUCLEOTIDE SEQUENCE</scope>
    <source>
        <strain evidence="1">PS9179</strain>
        <tissue evidence="1">Whole animal</tissue>
    </source>
</reference>
<evidence type="ECO:0000313" key="2">
    <source>
        <dbReference type="Proteomes" id="UP001175271"/>
    </source>
</evidence>
<evidence type="ECO:0000313" key="1">
    <source>
        <dbReference type="EMBL" id="KAK0414978.1"/>
    </source>
</evidence>
<comment type="caution">
    <text evidence="1">The sequence shown here is derived from an EMBL/GenBank/DDBJ whole genome shotgun (WGS) entry which is preliminary data.</text>
</comment>
<dbReference type="EMBL" id="JAUCMV010000002">
    <property type="protein sequence ID" value="KAK0414978.1"/>
    <property type="molecule type" value="Genomic_DNA"/>
</dbReference>
<proteinExistence type="predicted"/>
<dbReference type="AlphaFoldDB" id="A0AA39LZ65"/>